<dbReference type="FunFam" id="1.10.3810.10:FF:000001">
    <property type="entry name" value="Penicillin-binding protein 1A"/>
    <property type="match status" value="1"/>
</dbReference>
<reference evidence="17 18" key="1">
    <citation type="journal article" date="2019" name="ISME J.">
        <title>Insights into ecological role of a new deltaproteobacterial order Candidatus Acidulodesulfobacterales by metagenomics and metatranscriptomics.</title>
        <authorList>
            <person name="Tan S."/>
            <person name="Liu J."/>
            <person name="Fang Y."/>
            <person name="Hedlund B.P."/>
            <person name="Lian Z.H."/>
            <person name="Huang L.Y."/>
            <person name="Li J.T."/>
            <person name="Huang L.N."/>
            <person name="Li W.J."/>
            <person name="Jiang H.C."/>
            <person name="Dong H.L."/>
            <person name="Shu W.S."/>
        </authorList>
    </citation>
    <scope>NUCLEOTIDE SEQUENCE [LARGE SCALE GENOMIC DNA]</scope>
    <source>
        <strain evidence="17">AP2</strain>
    </source>
</reference>
<feature type="domain" description="Penicillin-binding protein transpeptidase" evidence="15">
    <location>
        <begin position="457"/>
        <end position="693"/>
    </location>
</feature>
<dbReference type="GO" id="GO:0008658">
    <property type="term" value="F:penicillin binding"/>
    <property type="evidence" value="ECO:0007669"/>
    <property type="project" value="InterPro"/>
</dbReference>
<keyword evidence="14" id="KW-0472">Membrane</keyword>
<dbReference type="InterPro" id="IPR050396">
    <property type="entry name" value="Glycosyltr_51/Transpeptidase"/>
</dbReference>
<dbReference type="Gene3D" id="1.10.3810.10">
    <property type="entry name" value="Biosynthetic peptidoglycan transglycosylase-like"/>
    <property type="match status" value="1"/>
</dbReference>
<dbReference type="GO" id="GO:0006508">
    <property type="term" value="P:proteolysis"/>
    <property type="evidence" value="ECO:0007669"/>
    <property type="project" value="UniProtKB-KW"/>
</dbReference>
<comment type="similarity">
    <text evidence="1">In the C-terminal section; belongs to the transpeptidase family.</text>
</comment>
<keyword evidence="14" id="KW-0812">Transmembrane</keyword>
<evidence type="ECO:0000256" key="13">
    <source>
        <dbReference type="ARBA" id="ARBA00049902"/>
    </source>
</evidence>
<keyword evidence="9" id="KW-0573">Peptidoglycan synthesis</keyword>
<dbReference type="Pfam" id="PF00905">
    <property type="entry name" value="Transpeptidase"/>
    <property type="match status" value="1"/>
</dbReference>
<evidence type="ECO:0000256" key="5">
    <source>
        <dbReference type="ARBA" id="ARBA00022676"/>
    </source>
</evidence>
<proteinExistence type="inferred from homology"/>
<keyword evidence="6" id="KW-0808">Transferase</keyword>
<dbReference type="GO" id="GO:0071555">
    <property type="term" value="P:cell wall organization"/>
    <property type="evidence" value="ECO:0007669"/>
    <property type="project" value="UniProtKB-KW"/>
</dbReference>
<dbReference type="GO" id="GO:0030288">
    <property type="term" value="C:outer membrane-bounded periplasmic space"/>
    <property type="evidence" value="ECO:0007669"/>
    <property type="project" value="TreeGrafter"/>
</dbReference>
<comment type="catalytic activity">
    <reaction evidence="12">
        <text>Preferential cleavage: (Ac)2-L-Lys-D-Ala-|-D-Ala. Also transpeptidation of peptidyl-alanyl moieties that are N-acyl substituents of D-alanine.</text>
        <dbReference type="EC" id="3.4.16.4"/>
    </reaction>
</comment>
<dbReference type="InterPro" id="IPR001460">
    <property type="entry name" value="PCN-bd_Tpept"/>
</dbReference>
<dbReference type="PANTHER" id="PTHR32282">
    <property type="entry name" value="BINDING PROTEIN TRANSPEPTIDASE, PUTATIVE-RELATED"/>
    <property type="match status" value="1"/>
</dbReference>
<feature type="domain" description="Glycosyl transferase family 51" evidence="16">
    <location>
        <begin position="79"/>
        <end position="250"/>
    </location>
</feature>
<keyword evidence="3" id="KW-0121">Carboxypeptidase</keyword>
<feature type="transmembrane region" description="Helical" evidence="14">
    <location>
        <begin position="24"/>
        <end position="50"/>
    </location>
</feature>
<comment type="similarity">
    <text evidence="2">In the N-terminal section; belongs to the glycosyltransferase 51 family.</text>
</comment>
<dbReference type="AlphaFoldDB" id="A0A519BIK5"/>
<evidence type="ECO:0000313" key="17">
    <source>
        <dbReference type="EMBL" id="RZD17103.1"/>
    </source>
</evidence>
<dbReference type="GO" id="GO:0008360">
    <property type="term" value="P:regulation of cell shape"/>
    <property type="evidence" value="ECO:0007669"/>
    <property type="project" value="UniProtKB-KW"/>
</dbReference>
<evidence type="ECO:0000256" key="14">
    <source>
        <dbReference type="SAM" id="Phobius"/>
    </source>
</evidence>
<dbReference type="Pfam" id="PF00912">
    <property type="entry name" value="Transgly"/>
    <property type="match status" value="1"/>
</dbReference>
<comment type="catalytic activity">
    <reaction evidence="13">
        <text>[GlcNAc-(1-&gt;4)-Mur2Ac(oyl-L-Ala-gamma-D-Glu-L-Lys-D-Ala-D-Ala)](n)-di-trans,octa-cis-undecaprenyl diphosphate + beta-D-GlcNAc-(1-&gt;4)-Mur2Ac(oyl-L-Ala-gamma-D-Glu-L-Lys-D-Ala-D-Ala)-di-trans,octa-cis-undecaprenyl diphosphate = [GlcNAc-(1-&gt;4)-Mur2Ac(oyl-L-Ala-gamma-D-Glu-L-Lys-D-Ala-D-Ala)](n+1)-di-trans,octa-cis-undecaprenyl diphosphate + di-trans,octa-cis-undecaprenyl diphosphate + H(+)</text>
        <dbReference type="Rhea" id="RHEA:23708"/>
        <dbReference type="Rhea" id="RHEA-COMP:9602"/>
        <dbReference type="Rhea" id="RHEA-COMP:9603"/>
        <dbReference type="ChEBI" id="CHEBI:15378"/>
        <dbReference type="ChEBI" id="CHEBI:58405"/>
        <dbReference type="ChEBI" id="CHEBI:60033"/>
        <dbReference type="ChEBI" id="CHEBI:78435"/>
        <dbReference type="EC" id="2.4.99.28"/>
    </reaction>
</comment>
<accession>A0A519BIK5</accession>
<evidence type="ECO:0000259" key="15">
    <source>
        <dbReference type="Pfam" id="PF00905"/>
    </source>
</evidence>
<evidence type="ECO:0000256" key="4">
    <source>
        <dbReference type="ARBA" id="ARBA00022670"/>
    </source>
</evidence>
<dbReference type="EMBL" id="SGBC01000001">
    <property type="protein sequence ID" value="RZD17103.1"/>
    <property type="molecule type" value="Genomic_DNA"/>
</dbReference>
<dbReference type="Gene3D" id="3.40.710.10">
    <property type="entry name" value="DD-peptidase/beta-lactamase superfamily"/>
    <property type="match status" value="2"/>
</dbReference>
<dbReference type="NCBIfam" id="TIGR02074">
    <property type="entry name" value="PBP_1a_fam"/>
    <property type="match status" value="1"/>
</dbReference>
<dbReference type="InterPro" id="IPR001264">
    <property type="entry name" value="Glyco_trans_51"/>
</dbReference>
<name>A0A519BIK5_ACIG2</name>
<sequence>MSSRSKNDTKNETENKKIKKKKSLFKIIIITVSVIIVVPIAIVAILYFSLASTVPNITSLRDYHPQQVNYVYSSTGKLVGYLGPVNREVVPFSDIPVQVREAFLAAEDKNFYNQGPIDFKAILRAFIVNLMAGHIVEGGSTITQQVAKTILVPYQRTYIWKLREAILAYRIADHLSKNDILDIYLNQIYLGNGSYGIEAASLSYFGKPVWKLNLAEAAMLGGLPQAPSFLDPFIHFKDMKRRQKYVLNQMYKDGFITKQQAIQAYNTPIVLNDYFKYAGVAPYYVALIKQLIISRYGKQIYKEGGLKIYSALSARAQEYADKSVKSHLKILSHEYGYTGPLKILSYSQMKSAIRMDRNNIKSLYKDYTYKAFVTGISKNGQAAYISVGKYNGIIPVSNMRWATKFQRYVYFAYRRINNAGQALKPGYEILAKFDGFNRNHTPVFSLEEKDVIEGALISIEPKNGYVRAMVGGYSYKDTEFNRALYSKRQTGSAFKPFVYAEALTLGYTPSSIINNTPVIYPTGVPGKYYKPHNFSRRFTGPTTLLIGLAHSIDVIAVKLLDKVGVNKVVALANRMGLHHLVHNLTMALGSSSVRLVDLADGYTAFANSGTECKPVFIVKILTPQGKILYYKKPECKQVLSPQVSFVLTNMLERVITNGTGVTISKIRSITPYVAGKTGSSSQYRDGVFVGYTSSLVTAVWTGLDDFHSMGRFMVGAITAAPIWYGYMSKALMIFKPKPFKIPSGIVFAEINPHTGLLADSSFQDPVLMPYIAGTEPKSTAKTEKISNPQSFFEMP</sequence>
<evidence type="ECO:0000256" key="8">
    <source>
        <dbReference type="ARBA" id="ARBA00022960"/>
    </source>
</evidence>
<gene>
    <name evidence="17" type="ORF">EVJ46_02410</name>
</gene>
<dbReference type="Proteomes" id="UP000316562">
    <property type="component" value="Unassembled WGS sequence"/>
</dbReference>
<evidence type="ECO:0000256" key="1">
    <source>
        <dbReference type="ARBA" id="ARBA00007090"/>
    </source>
</evidence>
<evidence type="ECO:0000256" key="11">
    <source>
        <dbReference type="ARBA" id="ARBA00023316"/>
    </source>
</evidence>
<protein>
    <submittedName>
        <fullName evidence="17">PBP1A family penicillin-binding protein</fullName>
    </submittedName>
</protein>
<evidence type="ECO:0000256" key="2">
    <source>
        <dbReference type="ARBA" id="ARBA00007739"/>
    </source>
</evidence>
<keyword evidence="10" id="KW-0511">Multifunctional enzyme</keyword>
<keyword evidence="7" id="KW-0378">Hydrolase</keyword>
<dbReference type="InterPro" id="IPR012338">
    <property type="entry name" value="Beta-lactam/transpept-like"/>
</dbReference>
<evidence type="ECO:0000256" key="9">
    <source>
        <dbReference type="ARBA" id="ARBA00022984"/>
    </source>
</evidence>
<evidence type="ECO:0000256" key="3">
    <source>
        <dbReference type="ARBA" id="ARBA00022645"/>
    </source>
</evidence>
<evidence type="ECO:0000313" key="18">
    <source>
        <dbReference type="Proteomes" id="UP000316562"/>
    </source>
</evidence>
<evidence type="ECO:0000256" key="12">
    <source>
        <dbReference type="ARBA" id="ARBA00034000"/>
    </source>
</evidence>
<evidence type="ECO:0000256" key="6">
    <source>
        <dbReference type="ARBA" id="ARBA00022679"/>
    </source>
</evidence>
<dbReference type="SUPFAM" id="SSF53955">
    <property type="entry name" value="Lysozyme-like"/>
    <property type="match status" value="1"/>
</dbReference>
<dbReference type="UniPathway" id="UPA00219"/>
<dbReference type="GO" id="GO:0009002">
    <property type="term" value="F:serine-type D-Ala-D-Ala carboxypeptidase activity"/>
    <property type="evidence" value="ECO:0007669"/>
    <property type="project" value="UniProtKB-EC"/>
</dbReference>
<dbReference type="InterPro" id="IPR023346">
    <property type="entry name" value="Lysozyme-like_dom_sf"/>
</dbReference>
<keyword evidence="8" id="KW-0133">Cell shape</keyword>
<keyword evidence="5" id="KW-0328">Glycosyltransferase</keyword>
<dbReference type="SUPFAM" id="SSF56601">
    <property type="entry name" value="beta-lactamase/transpeptidase-like"/>
    <property type="match status" value="1"/>
</dbReference>
<dbReference type="GO" id="GO:0009252">
    <property type="term" value="P:peptidoglycan biosynthetic process"/>
    <property type="evidence" value="ECO:0007669"/>
    <property type="project" value="UniProtKB-UniPathway"/>
</dbReference>
<comment type="caution">
    <text evidence="17">The sequence shown here is derived from an EMBL/GenBank/DDBJ whole genome shotgun (WGS) entry which is preliminary data.</text>
</comment>
<keyword evidence="11" id="KW-0961">Cell wall biogenesis/degradation</keyword>
<evidence type="ECO:0000256" key="7">
    <source>
        <dbReference type="ARBA" id="ARBA00022801"/>
    </source>
</evidence>
<organism evidence="17 18">
    <name type="scientific">Acididesulfobacter guangdongensis</name>
    <dbReference type="NCBI Taxonomy" id="2597225"/>
    <lineage>
        <taxon>Bacteria</taxon>
        <taxon>Deltaproteobacteria</taxon>
        <taxon>Candidatus Acidulodesulfobacterales</taxon>
        <taxon>Candidatus Acididesulfobacter</taxon>
    </lineage>
</organism>
<keyword evidence="14" id="KW-1133">Transmembrane helix</keyword>
<dbReference type="InterPro" id="IPR036950">
    <property type="entry name" value="PBP_transglycosylase"/>
</dbReference>
<evidence type="ECO:0000256" key="10">
    <source>
        <dbReference type="ARBA" id="ARBA00023268"/>
    </source>
</evidence>
<dbReference type="GO" id="GO:0008955">
    <property type="term" value="F:peptidoglycan glycosyltransferase activity"/>
    <property type="evidence" value="ECO:0007669"/>
    <property type="project" value="UniProtKB-EC"/>
</dbReference>
<keyword evidence="4" id="KW-0645">Protease</keyword>
<evidence type="ECO:0000259" key="16">
    <source>
        <dbReference type="Pfam" id="PF00912"/>
    </source>
</evidence>
<dbReference type="PANTHER" id="PTHR32282:SF33">
    <property type="entry name" value="PEPTIDOGLYCAN GLYCOSYLTRANSFERASE"/>
    <property type="match status" value="1"/>
</dbReference>